<dbReference type="InterPro" id="IPR041657">
    <property type="entry name" value="HTH_17"/>
</dbReference>
<dbReference type="EMBL" id="JAFMYW010000003">
    <property type="protein sequence ID" value="MBO0949461.1"/>
    <property type="molecule type" value="Genomic_DNA"/>
</dbReference>
<name>A0ABS3JHH0_9BACT</name>
<evidence type="ECO:0000259" key="1">
    <source>
        <dbReference type="Pfam" id="PF12728"/>
    </source>
</evidence>
<feature type="domain" description="Helix-turn-helix" evidence="1">
    <location>
        <begin position="43"/>
        <end position="97"/>
    </location>
</feature>
<dbReference type="RefSeq" id="WP_207329419.1">
    <property type="nucleotide sequence ID" value="NZ_JAFMYW010000003.1"/>
</dbReference>
<reference evidence="2 3" key="1">
    <citation type="submission" date="2021-03" db="EMBL/GenBank/DDBJ databases">
        <title>Fibrella sp. HMF5405 genome sequencing and assembly.</title>
        <authorList>
            <person name="Kang H."/>
            <person name="Kim H."/>
            <person name="Bae S."/>
            <person name="Joh K."/>
        </authorList>
    </citation>
    <scope>NUCLEOTIDE SEQUENCE [LARGE SCALE GENOMIC DNA]</scope>
    <source>
        <strain evidence="2 3">HMF5405</strain>
    </source>
</reference>
<dbReference type="Proteomes" id="UP000664628">
    <property type="component" value="Unassembled WGS sequence"/>
</dbReference>
<organism evidence="2 3">
    <name type="scientific">Fibrella forsythiae</name>
    <dbReference type="NCBI Taxonomy" id="2817061"/>
    <lineage>
        <taxon>Bacteria</taxon>
        <taxon>Pseudomonadati</taxon>
        <taxon>Bacteroidota</taxon>
        <taxon>Cytophagia</taxon>
        <taxon>Cytophagales</taxon>
        <taxon>Spirosomataceae</taxon>
        <taxon>Fibrella</taxon>
    </lineage>
</organism>
<sequence>MFGTVTQIHVTPDQLTELVRVAVRSELANFTPPTPTGADLPDLLTRRETAEYLRVSLTTLHDWAKDTNDRPALLVPRQMNGRVRYRRDDVLTLQKEHRRFKTSKAGESRGV</sequence>
<dbReference type="Pfam" id="PF12728">
    <property type="entry name" value="HTH_17"/>
    <property type="match status" value="1"/>
</dbReference>
<proteinExistence type="predicted"/>
<gene>
    <name evidence="2" type="ORF">J2I46_12770</name>
</gene>
<evidence type="ECO:0000313" key="2">
    <source>
        <dbReference type="EMBL" id="MBO0949461.1"/>
    </source>
</evidence>
<comment type="caution">
    <text evidence="2">The sequence shown here is derived from an EMBL/GenBank/DDBJ whole genome shotgun (WGS) entry which is preliminary data.</text>
</comment>
<evidence type="ECO:0000313" key="3">
    <source>
        <dbReference type="Proteomes" id="UP000664628"/>
    </source>
</evidence>
<dbReference type="Gene3D" id="1.10.1660.10">
    <property type="match status" value="1"/>
</dbReference>
<dbReference type="InterPro" id="IPR009061">
    <property type="entry name" value="DNA-bd_dom_put_sf"/>
</dbReference>
<accession>A0ABS3JHH0</accession>
<keyword evidence="3" id="KW-1185">Reference proteome</keyword>
<dbReference type="SUPFAM" id="SSF46955">
    <property type="entry name" value="Putative DNA-binding domain"/>
    <property type="match status" value="1"/>
</dbReference>
<protein>
    <submittedName>
        <fullName evidence="2">Helix-turn-helix domain-containing protein</fullName>
    </submittedName>
</protein>